<protein>
    <submittedName>
        <fullName evidence="12">EF-hand domain-containing protein</fullName>
    </submittedName>
</protein>
<dbReference type="EMBL" id="UYSG01000026">
    <property type="protein sequence ID" value="VDL14259.1"/>
    <property type="molecule type" value="Genomic_DNA"/>
</dbReference>
<evidence type="ECO:0000256" key="4">
    <source>
        <dbReference type="ARBA" id="ARBA00022792"/>
    </source>
</evidence>
<dbReference type="PROSITE" id="PS50222">
    <property type="entry name" value="EF_HAND_2"/>
    <property type="match status" value="2"/>
</dbReference>
<dbReference type="InterPro" id="IPR018247">
    <property type="entry name" value="EF_Hand_1_Ca_BS"/>
</dbReference>
<keyword evidence="8" id="KW-0472">Membrane</keyword>
<keyword evidence="3" id="KW-0677">Repeat</keyword>
<keyword evidence="5" id="KW-0106">Calcium</keyword>
<sequence>MNRVFCRISDYLLRRSQKSLLVYRFRRYIAGASLFSVAIGTTHFVLPSSQQNDNTGKILSVVPDFDHPNQSALVRVFLKFASIEVDGEAFMTPRDFIDCVTGARPPISARRYVIDTQMAEQLLSKTPRASSDYSALFHTLDRNGLISCSEYLFLLSVLTNNSHHLHVVFKMFDEDCSETIDISEFLQIMRLCNMKFKAGNSSDERESHCPTTIQRYFFNKDARGKLMYKDFLKLISGLQNEILRAEFFRYSLGCDSISPLQFAQAILRFAELPDAVKEKGLRNVAESISAFEKDCIDFNAYSAFFHLLFRFEDLYSALKMYMIANRSISKEEFQRAARAVTGTRVNDSIVNTVFLLFDADGDGHLSAEEFISVTRSYLARGTRGRVRLHKHECPQIPYALYIKGQGFEGHLHQSRWLVVDGGEDFN</sequence>
<reference evidence="12" key="1">
    <citation type="submission" date="2017-02" db="UniProtKB">
        <authorList>
            <consortium name="WormBaseParasite"/>
        </authorList>
    </citation>
    <scope>IDENTIFICATION</scope>
</reference>
<dbReference type="SMART" id="SM00054">
    <property type="entry name" value="EFh"/>
    <property type="match status" value="2"/>
</dbReference>
<feature type="domain" description="EF-hand" evidence="9">
    <location>
        <begin position="160"/>
        <end position="195"/>
    </location>
</feature>
<dbReference type="Gene3D" id="1.10.238.10">
    <property type="entry name" value="EF-hand"/>
    <property type="match status" value="2"/>
</dbReference>
<dbReference type="OrthoDB" id="5859791at2759"/>
<organism evidence="12">
    <name type="scientific">Hymenolepis diminuta</name>
    <name type="common">Rat tapeworm</name>
    <dbReference type="NCBI Taxonomy" id="6216"/>
    <lineage>
        <taxon>Eukaryota</taxon>
        <taxon>Metazoa</taxon>
        <taxon>Spiralia</taxon>
        <taxon>Lophotrochozoa</taxon>
        <taxon>Platyhelminthes</taxon>
        <taxon>Cestoda</taxon>
        <taxon>Eucestoda</taxon>
        <taxon>Cyclophyllidea</taxon>
        <taxon>Hymenolepididae</taxon>
        <taxon>Hymenolepis</taxon>
    </lineage>
</organism>
<dbReference type="InterPro" id="IPR039800">
    <property type="entry name" value="MICU1/2/3"/>
</dbReference>
<evidence type="ECO:0000256" key="8">
    <source>
        <dbReference type="ARBA" id="ARBA00023136"/>
    </source>
</evidence>
<dbReference type="GO" id="GO:0005509">
    <property type="term" value="F:calcium ion binding"/>
    <property type="evidence" value="ECO:0007669"/>
    <property type="project" value="InterPro"/>
</dbReference>
<feature type="domain" description="EF-hand" evidence="9">
    <location>
        <begin position="345"/>
        <end position="380"/>
    </location>
</feature>
<keyword evidence="6" id="KW-0809">Transit peptide</keyword>
<evidence type="ECO:0000313" key="10">
    <source>
        <dbReference type="EMBL" id="VDL14259.1"/>
    </source>
</evidence>
<evidence type="ECO:0000256" key="5">
    <source>
        <dbReference type="ARBA" id="ARBA00022837"/>
    </source>
</evidence>
<keyword evidence="7" id="KW-0496">Mitochondrion</keyword>
<dbReference type="CDD" id="cd15900">
    <property type="entry name" value="EFh_MICU"/>
    <property type="match status" value="1"/>
</dbReference>
<keyword evidence="4" id="KW-0999">Mitochondrion inner membrane</keyword>
<dbReference type="STRING" id="6216.A0A0R3S808"/>
<dbReference type="AlphaFoldDB" id="A0A0R3S808"/>
<dbReference type="GO" id="GO:0036444">
    <property type="term" value="P:calcium import into the mitochondrion"/>
    <property type="evidence" value="ECO:0007669"/>
    <property type="project" value="TreeGrafter"/>
</dbReference>
<dbReference type="InterPro" id="IPR002048">
    <property type="entry name" value="EF_hand_dom"/>
</dbReference>
<evidence type="ECO:0000259" key="9">
    <source>
        <dbReference type="PROSITE" id="PS50222"/>
    </source>
</evidence>
<dbReference type="Proteomes" id="UP000274504">
    <property type="component" value="Unassembled WGS sequence"/>
</dbReference>
<dbReference type="InterPro" id="IPR011992">
    <property type="entry name" value="EF-hand-dom_pair"/>
</dbReference>
<comment type="subcellular location">
    <subcellularLocation>
        <location evidence="1">Mitochondrion inner membrane</location>
    </subcellularLocation>
    <subcellularLocation>
        <location evidence="2">Mitochondrion intermembrane space</location>
    </subcellularLocation>
</comment>
<reference evidence="10 11" key="2">
    <citation type="submission" date="2018-11" db="EMBL/GenBank/DDBJ databases">
        <authorList>
            <consortium name="Pathogen Informatics"/>
        </authorList>
    </citation>
    <scope>NUCLEOTIDE SEQUENCE [LARGE SCALE GENOMIC DNA]</scope>
</reference>
<evidence type="ECO:0000256" key="2">
    <source>
        <dbReference type="ARBA" id="ARBA00004569"/>
    </source>
</evidence>
<dbReference type="GO" id="GO:0005758">
    <property type="term" value="C:mitochondrial intermembrane space"/>
    <property type="evidence" value="ECO:0007669"/>
    <property type="project" value="UniProtKB-SubCell"/>
</dbReference>
<evidence type="ECO:0000313" key="12">
    <source>
        <dbReference type="WBParaSite" id="HDID_0000022901-mRNA-1"/>
    </source>
</evidence>
<evidence type="ECO:0000256" key="3">
    <source>
        <dbReference type="ARBA" id="ARBA00022737"/>
    </source>
</evidence>
<name>A0A0R3S808_HYMDI</name>
<evidence type="ECO:0000256" key="6">
    <source>
        <dbReference type="ARBA" id="ARBA00022946"/>
    </source>
</evidence>
<dbReference type="Pfam" id="PF13833">
    <property type="entry name" value="EF-hand_8"/>
    <property type="match status" value="1"/>
</dbReference>
<dbReference type="WBParaSite" id="HDID_0000022901-mRNA-1">
    <property type="protein sequence ID" value="HDID_0000022901-mRNA-1"/>
    <property type="gene ID" value="HDID_0000022901"/>
</dbReference>
<dbReference type="GO" id="GO:1990246">
    <property type="term" value="C:uniplex complex"/>
    <property type="evidence" value="ECO:0007669"/>
    <property type="project" value="TreeGrafter"/>
</dbReference>
<dbReference type="PROSITE" id="PS00018">
    <property type="entry name" value="EF_HAND_1"/>
    <property type="match status" value="1"/>
</dbReference>
<dbReference type="SUPFAM" id="SSF47473">
    <property type="entry name" value="EF-hand"/>
    <property type="match status" value="2"/>
</dbReference>
<dbReference type="GO" id="GO:0051560">
    <property type="term" value="P:mitochondrial calcium ion homeostasis"/>
    <property type="evidence" value="ECO:0007669"/>
    <property type="project" value="TreeGrafter"/>
</dbReference>
<dbReference type="PANTHER" id="PTHR12294:SF13">
    <property type="entry name" value="MITOCHONDRIAL CALCIUM UPTAKE 3, ISOFORM D"/>
    <property type="match status" value="1"/>
</dbReference>
<accession>A0A0R3S808</accession>
<evidence type="ECO:0000256" key="1">
    <source>
        <dbReference type="ARBA" id="ARBA00004273"/>
    </source>
</evidence>
<proteinExistence type="predicted"/>
<gene>
    <name evidence="10" type="ORF">HDID_LOCUS230</name>
</gene>
<dbReference type="PANTHER" id="PTHR12294">
    <property type="entry name" value="EF HAND DOMAIN FAMILY A1,A2-RELATED"/>
    <property type="match status" value="1"/>
</dbReference>
<evidence type="ECO:0000313" key="11">
    <source>
        <dbReference type="Proteomes" id="UP000274504"/>
    </source>
</evidence>
<evidence type="ECO:0000256" key="7">
    <source>
        <dbReference type="ARBA" id="ARBA00023128"/>
    </source>
</evidence>